<dbReference type="GO" id="GO:0030643">
    <property type="term" value="P:intracellular phosphate ion homeostasis"/>
    <property type="evidence" value="ECO:0007669"/>
    <property type="project" value="InterPro"/>
</dbReference>
<comment type="subcellular location">
    <subcellularLocation>
        <location evidence="1 7">Cytoplasm</location>
    </subcellularLocation>
</comment>
<evidence type="ECO:0000313" key="10">
    <source>
        <dbReference type="Proteomes" id="UP000660861"/>
    </source>
</evidence>
<keyword evidence="6 7" id="KW-0592">Phosphate transport</keyword>
<evidence type="ECO:0000256" key="1">
    <source>
        <dbReference type="ARBA" id="ARBA00004496"/>
    </source>
</evidence>
<evidence type="ECO:0000256" key="7">
    <source>
        <dbReference type="PIRNR" id="PIRNR003107"/>
    </source>
</evidence>
<dbReference type="Pfam" id="PF01895">
    <property type="entry name" value="PhoU"/>
    <property type="match status" value="2"/>
</dbReference>
<keyword evidence="10" id="KW-1185">Reference proteome</keyword>
<dbReference type="InterPro" id="IPR038078">
    <property type="entry name" value="PhoU-like_sf"/>
</dbReference>
<dbReference type="PIRSF" id="PIRSF003107">
    <property type="entry name" value="PhoU"/>
    <property type="match status" value="1"/>
</dbReference>
<evidence type="ECO:0000313" key="9">
    <source>
        <dbReference type="EMBL" id="MBC8570667.1"/>
    </source>
</evidence>
<comment type="subunit">
    <text evidence="3 7">Homodimer.</text>
</comment>
<evidence type="ECO:0000256" key="6">
    <source>
        <dbReference type="ARBA" id="ARBA00022592"/>
    </source>
</evidence>
<dbReference type="Proteomes" id="UP000660861">
    <property type="component" value="Unassembled WGS sequence"/>
</dbReference>
<sequence length="220" mass="24758">MSARLSFDRELELLNTDLIKMAAMVEEAITKSIEALGTSNRDMAREIIDQDRQVDDIEKAIEARSLRLLMRQQPVARDLRAISTTLKMITDLERIGDQAADIADLSMRFEEESAMQVSEHLEAMASIASAMVHESVESYIHNDPAHAGAIIKRDDEVDALFVSVKNDLIEKISQNQDLADDAIDTLMVAKYLERIADHAVNVCEWVIFYSTGLHKKTQIL</sequence>
<proteinExistence type="inferred from homology"/>
<dbReference type="GO" id="GO:0005737">
    <property type="term" value="C:cytoplasm"/>
    <property type="evidence" value="ECO:0007669"/>
    <property type="project" value="UniProtKB-SubCell"/>
</dbReference>
<keyword evidence="5 7" id="KW-0963">Cytoplasm</keyword>
<reference evidence="9" key="1">
    <citation type="submission" date="2020-08" db="EMBL/GenBank/DDBJ databases">
        <title>Genome public.</title>
        <authorList>
            <person name="Liu C."/>
            <person name="Sun Q."/>
        </authorList>
    </citation>
    <scope>NUCLEOTIDE SEQUENCE</scope>
    <source>
        <strain evidence="9">NSJ-54</strain>
    </source>
</reference>
<comment type="function">
    <text evidence="7">Plays a role in the regulation of phosphate uptake.</text>
</comment>
<dbReference type="AlphaFoldDB" id="A0A926EB59"/>
<organism evidence="9 10">
    <name type="scientific">Zongyangia hominis</name>
    <dbReference type="NCBI Taxonomy" id="2763677"/>
    <lineage>
        <taxon>Bacteria</taxon>
        <taxon>Bacillati</taxon>
        <taxon>Bacillota</taxon>
        <taxon>Clostridia</taxon>
        <taxon>Eubacteriales</taxon>
        <taxon>Oscillospiraceae</taxon>
        <taxon>Zongyangia</taxon>
    </lineage>
</organism>
<dbReference type="InterPro" id="IPR026022">
    <property type="entry name" value="PhoU_dom"/>
</dbReference>
<name>A0A926EB59_9FIRM</name>
<evidence type="ECO:0000259" key="8">
    <source>
        <dbReference type="Pfam" id="PF01895"/>
    </source>
</evidence>
<protein>
    <recommendedName>
        <fullName evidence="7">Phosphate-specific transport system accessory protein PhoU</fullName>
    </recommendedName>
</protein>
<dbReference type="GO" id="GO:0006817">
    <property type="term" value="P:phosphate ion transport"/>
    <property type="evidence" value="ECO:0007669"/>
    <property type="project" value="UniProtKB-KW"/>
</dbReference>
<dbReference type="SUPFAM" id="SSF109755">
    <property type="entry name" value="PhoU-like"/>
    <property type="match status" value="1"/>
</dbReference>
<evidence type="ECO:0000256" key="2">
    <source>
        <dbReference type="ARBA" id="ARBA00008107"/>
    </source>
</evidence>
<dbReference type="FunFam" id="1.20.58.220:FF:000004">
    <property type="entry name" value="Phosphate-specific transport system accessory protein PhoU"/>
    <property type="match status" value="1"/>
</dbReference>
<feature type="domain" description="PhoU" evidence="8">
    <location>
        <begin position="19"/>
        <end position="104"/>
    </location>
</feature>
<evidence type="ECO:0000256" key="5">
    <source>
        <dbReference type="ARBA" id="ARBA00022490"/>
    </source>
</evidence>
<dbReference type="EMBL" id="JACRTC010000004">
    <property type="protein sequence ID" value="MBC8570667.1"/>
    <property type="molecule type" value="Genomic_DNA"/>
</dbReference>
<dbReference type="PANTHER" id="PTHR42930">
    <property type="entry name" value="PHOSPHATE-SPECIFIC TRANSPORT SYSTEM ACCESSORY PROTEIN PHOU"/>
    <property type="match status" value="1"/>
</dbReference>
<dbReference type="RefSeq" id="WP_262397763.1">
    <property type="nucleotide sequence ID" value="NZ_JACRTC010000004.1"/>
</dbReference>
<accession>A0A926EB59</accession>
<comment type="similarity">
    <text evidence="2 7">Belongs to the PhoU family.</text>
</comment>
<evidence type="ECO:0000256" key="4">
    <source>
        <dbReference type="ARBA" id="ARBA00022448"/>
    </source>
</evidence>
<dbReference type="NCBIfam" id="TIGR02135">
    <property type="entry name" value="phoU_full"/>
    <property type="match status" value="1"/>
</dbReference>
<feature type="domain" description="PhoU" evidence="8">
    <location>
        <begin position="122"/>
        <end position="206"/>
    </location>
</feature>
<dbReference type="InterPro" id="IPR028366">
    <property type="entry name" value="PhoU"/>
</dbReference>
<comment type="caution">
    <text evidence="9">The sequence shown here is derived from an EMBL/GenBank/DDBJ whole genome shotgun (WGS) entry which is preliminary data.</text>
</comment>
<evidence type="ECO:0000256" key="3">
    <source>
        <dbReference type="ARBA" id="ARBA00011738"/>
    </source>
</evidence>
<dbReference type="GO" id="GO:0045936">
    <property type="term" value="P:negative regulation of phosphate metabolic process"/>
    <property type="evidence" value="ECO:0007669"/>
    <property type="project" value="InterPro"/>
</dbReference>
<dbReference type="PANTHER" id="PTHR42930:SF3">
    <property type="entry name" value="PHOSPHATE-SPECIFIC TRANSPORT SYSTEM ACCESSORY PROTEIN PHOU"/>
    <property type="match status" value="1"/>
</dbReference>
<gene>
    <name evidence="9" type="primary">phoU</name>
    <name evidence="9" type="ORF">H8709_07460</name>
</gene>
<keyword evidence="4 7" id="KW-0813">Transport</keyword>
<dbReference type="Gene3D" id="1.20.58.220">
    <property type="entry name" value="Phosphate transport system protein phou homolog 2, domain 2"/>
    <property type="match status" value="1"/>
</dbReference>